<feature type="signal peptide" evidence="5">
    <location>
        <begin position="1"/>
        <end position="17"/>
    </location>
</feature>
<dbReference type="Pfam" id="PF00150">
    <property type="entry name" value="Cellulase"/>
    <property type="match status" value="1"/>
</dbReference>
<evidence type="ECO:0000256" key="1">
    <source>
        <dbReference type="ARBA" id="ARBA00005641"/>
    </source>
</evidence>
<dbReference type="InterPro" id="IPR017853">
    <property type="entry name" value="GH"/>
</dbReference>
<dbReference type="InterPro" id="IPR001547">
    <property type="entry name" value="Glyco_hydro_5"/>
</dbReference>
<evidence type="ECO:0000259" key="6">
    <source>
        <dbReference type="Pfam" id="PF00150"/>
    </source>
</evidence>
<accession>A0A818RSP3</accession>
<dbReference type="GO" id="GO:0004553">
    <property type="term" value="F:hydrolase activity, hydrolyzing O-glycosyl compounds"/>
    <property type="evidence" value="ECO:0007669"/>
    <property type="project" value="InterPro"/>
</dbReference>
<dbReference type="GO" id="GO:0000272">
    <property type="term" value="P:polysaccharide catabolic process"/>
    <property type="evidence" value="ECO:0007669"/>
    <property type="project" value="InterPro"/>
</dbReference>
<dbReference type="AlphaFoldDB" id="A0A818RSP3"/>
<comment type="caution">
    <text evidence="7">The sequence shown here is derived from an EMBL/GenBank/DDBJ whole genome shotgun (WGS) entry which is preliminary data.</text>
</comment>
<sequence length="381" mass="43836">MFRMFVVNILFLTNIYSYELPFSTLGNSIIDANGAVVRMRCVNWPGSMETLMPEGLQHNSIDNIVLIIKQMNMTCVRLTYSIDVTRSSDLTVYQSLSRLNLTFALQGFMNNNPSLINSTVSNIFNTVLDTLGKYNILVLLDNHVSKAMWCCSDFDGNGFWGDRYFDVEQWIDGLKFMANKTIDRPYVIAMSLRNELRGVRQNQPHWYHNVVRAILEAISFVNPRLLIVISGLNYDLNLSFIRSLPVQNLVPISIQKKIVYEAHWYSWSYYGLLSDCNHIKDTIENAWGYILESNYSYTAPVWLTEFGTNVDQFQGDDEFIDCVKGFLQTPLTQTMSWSYWVLAGSYYIRSGTAESHESFGLLTDDWKNIKSKAFIDILLTL</sequence>
<dbReference type="EMBL" id="CAJNYT010004322">
    <property type="protein sequence ID" value="CAF3653530.1"/>
    <property type="molecule type" value="Genomic_DNA"/>
</dbReference>
<name>A0A818RSP3_9BILA</name>
<evidence type="ECO:0000256" key="2">
    <source>
        <dbReference type="ARBA" id="ARBA00022801"/>
    </source>
</evidence>
<organism evidence="7 8">
    <name type="scientific">Rotaria socialis</name>
    <dbReference type="NCBI Taxonomy" id="392032"/>
    <lineage>
        <taxon>Eukaryota</taxon>
        <taxon>Metazoa</taxon>
        <taxon>Spiralia</taxon>
        <taxon>Gnathifera</taxon>
        <taxon>Rotifera</taxon>
        <taxon>Eurotatoria</taxon>
        <taxon>Bdelloidea</taxon>
        <taxon>Philodinida</taxon>
        <taxon>Philodinidae</taxon>
        <taxon>Rotaria</taxon>
    </lineage>
</organism>
<keyword evidence="3 4" id="KW-0326">Glycosidase</keyword>
<dbReference type="PANTHER" id="PTHR31263">
    <property type="entry name" value="CELLULASE FAMILY PROTEIN (AFU_ORTHOLOGUE AFUA_5G14560)"/>
    <property type="match status" value="1"/>
</dbReference>
<evidence type="ECO:0000256" key="5">
    <source>
        <dbReference type="SAM" id="SignalP"/>
    </source>
</evidence>
<dbReference type="Proteomes" id="UP000663872">
    <property type="component" value="Unassembled WGS sequence"/>
</dbReference>
<gene>
    <name evidence="7" type="ORF">GRG538_LOCUS25331</name>
</gene>
<reference evidence="7" key="1">
    <citation type="submission" date="2021-02" db="EMBL/GenBank/DDBJ databases">
        <authorList>
            <person name="Nowell W R."/>
        </authorList>
    </citation>
    <scope>NUCLEOTIDE SEQUENCE</scope>
</reference>
<keyword evidence="2 4" id="KW-0378">Hydrolase</keyword>
<evidence type="ECO:0000313" key="8">
    <source>
        <dbReference type="Proteomes" id="UP000663872"/>
    </source>
</evidence>
<dbReference type="PANTHER" id="PTHR31263:SF0">
    <property type="entry name" value="CELLULASE FAMILY PROTEIN (AFU_ORTHOLOGUE AFUA_5G14560)"/>
    <property type="match status" value="1"/>
</dbReference>
<proteinExistence type="inferred from homology"/>
<evidence type="ECO:0000256" key="3">
    <source>
        <dbReference type="ARBA" id="ARBA00023295"/>
    </source>
</evidence>
<feature type="chain" id="PRO_5032445064" description="Glycoside hydrolase family 5 domain-containing protein" evidence="5">
    <location>
        <begin position="18"/>
        <end position="381"/>
    </location>
</feature>
<comment type="similarity">
    <text evidence="1 4">Belongs to the glycosyl hydrolase 5 (cellulase A) family.</text>
</comment>
<dbReference type="Gene3D" id="3.20.20.80">
    <property type="entry name" value="Glycosidases"/>
    <property type="match status" value="1"/>
</dbReference>
<dbReference type="SUPFAM" id="SSF51445">
    <property type="entry name" value="(Trans)glycosidases"/>
    <property type="match status" value="1"/>
</dbReference>
<protein>
    <recommendedName>
        <fullName evidence="6">Glycoside hydrolase family 5 domain-containing protein</fullName>
    </recommendedName>
</protein>
<evidence type="ECO:0000313" key="7">
    <source>
        <dbReference type="EMBL" id="CAF3653530.1"/>
    </source>
</evidence>
<evidence type="ECO:0000256" key="4">
    <source>
        <dbReference type="RuleBase" id="RU361153"/>
    </source>
</evidence>
<keyword evidence="5" id="KW-0732">Signal</keyword>
<feature type="domain" description="Glycoside hydrolase family 5" evidence="6">
    <location>
        <begin position="60"/>
        <end position="341"/>
    </location>
</feature>